<evidence type="ECO:0000259" key="2">
    <source>
        <dbReference type="PROSITE" id="PS50994"/>
    </source>
</evidence>
<dbReference type="Gene3D" id="3.30.420.10">
    <property type="entry name" value="Ribonuclease H-like superfamily/Ribonuclease H"/>
    <property type="match status" value="1"/>
</dbReference>
<dbReference type="GO" id="GO:0005829">
    <property type="term" value="C:cytosol"/>
    <property type="evidence" value="ECO:0007669"/>
    <property type="project" value="TreeGrafter"/>
</dbReference>
<keyword evidence="1" id="KW-0233">DNA recombination</keyword>
<dbReference type="InterPro" id="IPR025246">
    <property type="entry name" value="IS30-like_HTH"/>
</dbReference>
<dbReference type="NCBIfam" id="NF033563">
    <property type="entry name" value="transpos_IS30"/>
    <property type="match status" value="1"/>
</dbReference>
<dbReference type="AlphaFoldDB" id="A0A0U5FE98"/>
<dbReference type="PROSITE" id="PS50994">
    <property type="entry name" value="INTEGRASE"/>
    <property type="match status" value="1"/>
</dbReference>
<evidence type="ECO:0000313" key="3">
    <source>
        <dbReference type="EMBL" id="CUR42483.1"/>
    </source>
</evidence>
<dbReference type="RefSeq" id="WP_102816980.1">
    <property type="nucleotide sequence ID" value="NZ_LN887685.1"/>
</dbReference>
<dbReference type="GO" id="GO:0004803">
    <property type="term" value="F:transposase activity"/>
    <property type="evidence" value="ECO:0007669"/>
    <property type="project" value="TreeGrafter"/>
</dbReference>
<feature type="domain" description="Integrase catalytic" evidence="2">
    <location>
        <begin position="193"/>
        <end position="357"/>
    </location>
</feature>
<accession>A0A0U5FE98</accession>
<dbReference type="EMBL" id="LN887685">
    <property type="protein sequence ID" value="CUR42483.1"/>
    <property type="molecule type" value="Genomic_DNA"/>
</dbReference>
<dbReference type="Pfam" id="PF13936">
    <property type="entry name" value="HTH_38"/>
    <property type="match status" value="1"/>
</dbReference>
<dbReference type="GO" id="GO:0015074">
    <property type="term" value="P:DNA integration"/>
    <property type="evidence" value="ECO:0007669"/>
    <property type="project" value="InterPro"/>
</dbReference>
<dbReference type="Proteomes" id="UP000235484">
    <property type="component" value="Unassembled WGS sequence"/>
</dbReference>
<sequence>MTHLNDTMSTSLLTTHKKNAHLTKEERVMIATLKSQGLSNRAIGRQLGVNHQTINNELKRGTVRQIRRQKFNGKTYDYPYYIYSYEAGQNIYLKCHQRSGRPRLYYRSKRFLQLADQLMLGEFDEHRYSPQAAIYKARDLMSDDSLIPKSVVTLYQWINDGVFRTSNLDLFEKTKRKHHQSHPQAKKCLGPNIAQRPQVADQRSEIGHWELDTIQGHKDGKDSVVLVMTDRFSRVNITRKITSKTAYAVNHFFVELRQKLGKNAYYRIFKTITSDNGSEFSELTRVHDHVFYTDPYSPWERGSNEINNRFLRKEITKGQAVNDYSSAQIIATNNWMNHYPRAIFNGRSAMDVYCKAFYQEMSRSHQPIINWSVLFISA</sequence>
<organism evidence="3 4">
    <name type="scientific">Limosilactobacillus reuteri</name>
    <name type="common">Lactobacillus reuteri</name>
    <dbReference type="NCBI Taxonomy" id="1598"/>
    <lineage>
        <taxon>Bacteria</taxon>
        <taxon>Bacillati</taxon>
        <taxon>Bacillota</taxon>
        <taxon>Bacilli</taxon>
        <taxon>Lactobacillales</taxon>
        <taxon>Lactobacillaceae</taxon>
        <taxon>Limosilactobacillus</taxon>
    </lineage>
</organism>
<dbReference type="InterPro" id="IPR012337">
    <property type="entry name" value="RNaseH-like_sf"/>
</dbReference>
<protein>
    <submittedName>
        <fullName evidence="3">Transposase</fullName>
    </submittedName>
</protein>
<gene>
    <name evidence="3" type="ORF">LRLP16767_LR202_02144</name>
</gene>
<dbReference type="InterPro" id="IPR001584">
    <property type="entry name" value="Integrase_cat-core"/>
</dbReference>
<name>A0A0U5FE98_LIMRT</name>
<dbReference type="PANTHER" id="PTHR10948">
    <property type="entry name" value="TRANSPOSASE"/>
    <property type="match status" value="1"/>
</dbReference>
<proteinExistence type="predicted"/>
<dbReference type="PANTHER" id="PTHR10948:SF23">
    <property type="entry name" value="TRANSPOSASE INSI FOR INSERTION SEQUENCE ELEMENT IS30A-RELATED"/>
    <property type="match status" value="1"/>
</dbReference>
<reference evidence="4" key="1">
    <citation type="submission" date="2015-10" db="EMBL/GenBank/DDBJ databases">
        <authorList>
            <person name="Crossman L.C."/>
        </authorList>
    </citation>
    <scope>NUCLEOTIDE SEQUENCE [LARGE SCALE GENOMIC DNA]</scope>
    <source>
        <strain evidence="4">20-2</strain>
    </source>
</reference>
<dbReference type="InterPro" id="IPR051917">
    <property type="entry name" value="Transposase-Integrase"/>
</dbReference>
<dbReference type="GO" id="GO:0006310">
    <property type="term" value="P:DNA recombination"/>
    <property type="evidence" value="ECO:0007669"/>
    <property type="project" value="UniProtKB-KW"/>
</dbReference>
<dbReference type="Gene3D" id="1.10.10.60">
    <property type="entry name" value="Homeodomain-like"/>
    <property type="match status" value="1"/>
</dbReference>
<dbReference type="GO" id="GO:0003676">
    <property type="term" value="F:nucleic acid binding"/>
    <property type="evidence" value="ECO:0007669"/>
    <property type="project" value="InterPro"/>
</dbReference>
<evidence type="ECO:0000313" key="4">
    <source>
        <dbReference type="Proteomes" id="UP000235484"/>
    </source>
</evidence>
<evidence type="ECO:0000256" key="1">
    <source>
        <dbReference type="ARBA" id="ARBA00023172"/>
    </source>
</evidence>
<dbReference type="SUPFAM" id="SSF53098">
    <property type="entry name" value="Ribonuclease H-like"/>
    <property type="match status" value="1"/>
</dbReference>
<dbReference type="GO" id="GO:0032196">
    <property type="term" value="P:transposition"/>
    <property type="evidence" value="ECO:0007669"/>
    <property type="project" value="TreeGrafter"/>
</dbReference>
<dbReference type="InterPro" id="IPR036397">
    <property type="entry name" value="RNaseH_sf"/>
</dbReference>
<dbReference type="InterPro" id="IPR053392">
    <property type="entry name" value="Transposase_IS30-like"/>
</dbReference>